<dbReference type="GO" id="GO:0003857">
    <property type="term" value="F:(3S)-3-hydroxyacyl-CoA dehydrogenase (NAD+) activity"/>
    <property type="evidence" value="ECO:0007669"/>
    <property type="project" value="UniProtKB-EC"/>
</dbReference>
<dbReference type="GO" id="GO:0004300">
    <property type="term" value="F:enoyl-CoA hydratase activity"/>
    <property type="evidence" value="ECO:0007669"/>
    <property type="project" value="UniProtKB-EC"/>
</dbReference>
<keyword evidence="8" id="KW-0443">Lipid metabolism</keyword>
<dbReference type="EC" id="4.2.1.17" evidence="3"/>
<comment type="catalytic activity">
    <reaction evidence="9">
        <text>a (3S)-3-hydroxyacyl-CoA + NAD(+) = a 3-oxoacyl-CoA + NADH + H(+)</text>
        <dbReference type="Rhea" id="RHEA:22432"/>
        <dbReference type="ChEBI" id="CHEBI:15378"/>
        <dbReference type="ChEBI" id="CHEBI:57318"/>
        <dbReference type="ChEBI" id="CHEBI:57540"/>
        <dbReference type="ChEBI" id="CHEBI:57945"/>
        <dbReference type="ChEBI" id="CHEBI:90726"/>
        <dbReference type="EC" id="1.1.1.35"/>
    </reaction>
</comment>
<dbReference type="Proteomes" id="UP000659388">
    <property type="component" value="Unassembled WGS sequence"/>
</dbReference>
<dbReference type="InterPro" id="IPR018376">
    <property type="entry name" value="Enoyl-CoA_hyd/isom_CS"/>
</dbReference>
<dbReference type="SUPFAM" id="SSF52096">
    <property type="entry name" value="ClpP/crotonase"/>
    <property type="match status" value="1"/>
</dbReference>
<keyword evidence="14" id="KW-1185">Reference proteome</keyword>
<dbReference type="InterPro" id="IPR036291">
    <property type="entry name" value="NAD(P)-bd_dom_sf"/>
</dbReference>
<accession>A0A937F5D3</accession>
<evidence type="ECO:0000256" key="5">
    <source>
        <dbReference type="ARBA" id="ARBA00022963"/>
    </source>
</evidence>
<gene>
    <name evidence="13" type="ORF">JL102_03790</name>
</gene>
<dbReference type="AlphaFoldDB" id="A0A937F5D3"/>
<comment type="caution">
    <text evidence="13">The sequence shown here is derived from an EMBL/GenBank/DDBJ whole genome shotgun (WGS) entry which is preliminary data.</text>
</comment>
<proteinExistence type="inferred from homology"/>
<dbReference type="GO" id="GO:0070403">
    <property type="term" value="F:NAD+ binding"/>
    <property type="evidence" value="ECO:0007669"/>
    <property type="project" value="InterPro"/>
</dbReference>
<evidence type="ECO:0000259" key="12">
    <source>
        <dbReference type="Pfam" id="PF02737"/>
    </source>
</evidence>
<dbReference type="InterPro" id="IPR001753">
    <property type="entry name" value="Enoyl-CoA_hydra/iso"/>
</dbReference>
<evidence type="ECO:0000256" key="7">
    <source>
        <dbReference type="ARBA" id="ARBA00023027"/>
    </source>
</evidence>
<comment type="similarity">
    <text evidence="2">In the N-terminal section; belongs to the enoyl-CoA hydratase/isomerase family.</text>
</comment>
<dbReference type="PROSITE" id="PS00166">
    <property type="entry name" value="ENOYL_COA_HYDRATASE"/>
    <property type="match status" value="1"/>
</dbReference>
<dbReference type="RefSeq" id="WP_202242732.1">
    <property type="nucleotide sequence ID" value="NZ_JAESIY010000002.1"/>
</dbReference>
<evidence type="ECO:0000256" key="1">
    <source>
        <dbReference type="ARBA" id="ARBA00005005"/>
    </source>
</evidence>
<dbReference type="InterPro" id="IPR006108">
    <property type="entry name" value="3HC_DH_C"/>
</dbReference>
<keyword evidence="5" id="KW-0442">Lipid degradation</keyword>
<sequence length="822" mass="92237">MKRNIKHVTVLGSGTMGSQIACHFANIGVKVLLLDISPKELNEEEKKKGLTLEDKEVRNRIVNGSLQRVSKMKPSPLYKKEYINRITTGNFDDDLEKIGESDWVIEAVVEKKDIKASLYEKVESHRKETTIVSTNTSGIPIHDLIEGRNESFKKHFLGTHFFNPPRYLELLEIIPSPGTDRDLVDFISEYGDKYLGKTTVVCHDTPAFIGNRIGTYCTMLTLELMQKMELSVEEVDVLTGKFVGRPKSATFRTADLVGLDILADVAGGIYNNCPQDEEREIFKLPDFIQTMLKNGWLGEKKGQGFYKKEKDKEGNTTILALNLEDMSYHEKDKPRFAIIDEVKKKDSTEDKLEAFESGSTSTVGTFKKMYLNVFGSDNDKAIAFFREFYYRLFAYCSHRIPEITGDLYKVDEAIKAGYNWEYGPFEIWDILGFDDTYKHMEKAGCLPSDWVHSMKMKGFNSFYKVEDGYRKYYDQEAGAYKIVPGSDEVISLDNYRDKHTVFSNDESNVLDIGDDILLVEFTSKSNSIGLGVMEGVNKAIDLAEDESTDYKGVVIGNEGENFSVGANLGMIAINAFKGKIDVVEKAVESFQEMSMRIRYSSIPVISAVHGRVLGGGAEIAMHSDAVQAAAESYIGLVEVGAGLIPGGGGTKEFAKRAADSFEESDPNTEHVQHRLMTIAQAKTGTSAHQAFDLGYLDTSRDGISMNKRRVVTDAKMRLLQLLDKGYAPPDKTKVKVLGRSALSFFYTAIVGMKYGHYITEYEEEIARKLAYVMTGGDVTGEMEVSEKYLLNLEKEAFMELVQNKKTLKRIESLLKKGKPLRN</sequence>
<comment type="similarity">
    <text evidence="10">Belongs to the enoyl-CoA hydratase/isomerase family.</text>
</comment>
<protein>
    <recommendedName>
        <fullName evidence="3">enoyl-CoA hydratase</fullName>
        <ecNumber evidence="3">4.2.1.17</ecNumber>
    </recommendedName>
</protein>
<evidence type="ECO:0000256" key="8">
    <source>
        <dbReference type="ARBA" id="ARBA00023098"/>
    </source>
</evidence>
<dbReference type="PANTHER" id="PTHR48075">
    <property type="entry name" value="3-HYDROXYACYL-COA DEHYDROGENASE FAMILY PROTEIN"/>
    <property type="match status" value="1"/>
</dbReference>
<evidence type="ECO:0000256" key="2">
    <source>
        <dbReference type="ARBA" id="ARBA00008750"/>
    </source>
</evidence>
<name>A0A937F5D3_9BACT</name>
<dbReference type="InterPro" id="IPR008927">
    <property type="entry name" value="6-PGluconate_DH-like_C_sf"/>
</dbReference>
<evidence type="ECO:0000259" key="11">
    <source>
        <dbReference type="Pfam" id="PF00725"/>
    </source>
</evidence>
<dbReference type="PANTHER" id="PTHR48075:SF7">
    <property type="entry name" value="3-HYDROXYACYL-COA DEHYDROGENASE-RELATED"/>
    <property type="match status" value="1"/>
</dbReference>
<evidence type="ECO:0000256" key="3">
    <source>
        <dbReference type="ARBA" id="ARBA00012076"/>
    </source>
</evidence>
<dbReference type="Pfam" id="PF00378">
    <property type="entry name" value="ECH_1"/>
    <property type="match status" value="1"/>
</dbReference>
<evidence type="ECO:0000256" key="6">
    <source>
        <dbReference type="ARBA" id="ARBA00023002"/>
    </source>
</evidence>
<evidence type="ECO:0000256" key="4">
    <source>
        <dbReference type="ARBA" id="ARBA00022832"/>
    </source>
</evidence>
<dbReference type="Pfam" id="PF00725">
    <property type="entry name" value="3HCDH"/>
    <property type="match status" value="1"/>
</dbReference>
<dbReference type="Pfam" id="PF02737">
    <property type="entry name" value="3HCDH_N"/>
    <property type="match status" value="1"/>
</dbReference>
<feature type="domain" description="3-hydroxyacyl-CoA dehydrogenase C-terminal" evidence="11">
    <location>
        <begin position="208"/>
        <end position="307"/>
    </location>
</feature>
<dbReference type="GO" id="GO:0016042">
    <property type="term" value="P:lipid catabolic process"/>
    <property type="evidence" value="ECO:0007669"/>
    <property type="project" value="UniProtKB-KW"/>
</dbReference>
<evidence type="ECO:0000256" key="9">
    <source>
        <dbReference type="ARBA" id="ARBA00049556"/>
    </source>
</evidence>
<dbReference type="Gene3D" id="3.90.226.10">
    <property type="entry name" value="2-enoyl-CoA Hydratase, Chain A, domain 1"/>
    <property type="match status" value="1"/>
</dbReference>
<dbReference type="EMBL" id="JAESIY010000002">
    <property type="protein sequence ID" value="MBL3655237.1"/>
    <property type="molecule type" value="Genomic_DNA"/>
</dbReference>
<keyword evidence="7" id="KW-0520">NAD</keyword>
<evidence type="ECO:0000256" key="10">
    <source>
        <dbReference type="RuleBase" id="RU003707"/>
    </source>
</evidence>
<evidence type="ECO:0000313" key="14">
    <source>
        <dbReference type="Proteomes" id="UP000659388"/>
    </source>
</evidence>
<keyword evidence="4" id="KW-0276">Fatty acid metabolism</keyword>
<dbReference type="CDD" id="cd06558">
    <property type="entry name" value="crotonase-like"/>
    <property type="match status" value="1"/>
</dbReference>
<organism evidence="13 14">
    <name type="scientific">Fulvivirga sediminis</name>
    <dbReference type="NCBI Taxonomy" id="2803949"/>
    <lineage>
        <taxon>Bacteria</taxon>
        <taxon>Pseudomonadati</taxon>
        <taxon>Bacteroidota</taxon>
        <taxon>Cytophagia</taxon>
        <taxon>Cytophagales</taxon>
        <taxon>Fulvivirgaceae</taxon>
        <taxon>Fulvivirga</taxon>
    </lineage>
</organism>
<dbReference type="InterPro" id="IPR006176">
    <property type="entry name" value="3-OHacyl-CoA_DH_NAD-bd"/>
</dbReference>
<evidence type="ECO:0000313" key="13">
    <source>
        <dbReference type="EMBL" id="MBL3655237.1"/>
    </source>
</evidence>
<dbReference type="SUPFAM" id="SSF48179">
    <property type="entry name" value="6-phosphogluconate dehydrogenase C-terminal domain-like"/>
    <property type="match status" value="2"/>
</dbReference>
<dbReference type="InterPro" id="IPR029045">
    <property type="entry name" value="ClpP/crotonase-like_dom_sf"/>
</dbReference>
<dbReference type="Gene3D" id="3.40.50.720">
    <property type="entry name" value="NAD(P)-binding Rossmann-like Domain"/>
    <property type="match status" value="1"/>
</dbReference>
<dbReference type="GO" id="GO:0006631">
    <property type="term" value="P:fatty acid metabolic process"/>
    <property type="evidence" value="ECO:0007669"/>
    <property type="project" value="UniProtKB-KW"/>
</dbReference>
<dbReference type="Gene3D" id="1.10.1040.50">
    <property type="match status" value="1"/>
</dbReference>
<keyword evidence="6" id="KW-0560">Oxidoreductase</keyword>
<feature type="domain" description="3-hydroxyacyl-CoA dehydrogenase NAD binding" evidence="12">
    <location>
        <begin position="7"/>
        <end position="204"/>
    </location>
</feature>
<dbReference type="SUPFAM" id="SSF51735">
    <property type="entry name" value="NAD(P)-binding Rossmann-fold domains"/>
    <property type="match status" value="1"/>
</dbReference>
<reference evidence="13" key="1">
    <citation type="submission" date="2021-01" db="EMBL/GenBank/DDBJ databases">
        <title>Fulvivirga kasyanovii gen. nov., sp nov., a novel member of the phylum Bacteroidetes isolated from seawater in a mussel farm.</title>
        <authorList>
            <person name="Zhao L.-H."/>
            <person name="Wang Z.-J."/>
        </authorList>
    </citation>
    <scope>NUCLEOTIDE SEQUENCE</scope>
    <source>
        <strain evidence="13">2943</strain>
    </source>
</reference>
<comment type="pathway">
    <text evidence="1">Lipid metabolism; fatty acid beta-oxidation.</text>
</comment>